<sequence>MSRLREDLAGTAADALFYFDAEDAMRGADRRRRLSRLTVVPVVAAVAGLASVAYAGLGGTGAPAPAAVPSPSVSVTVTTPPLPGTFGSLGVDVLDGDMGLIHTSGGATVKLPSTGTAWSDGGKLPFGWIIHSGTEIRVLYPNGESALIAEGMITDYIISRDGRRIAWLTPDRATIKTAAFTEGGTVTPGGSLDLDLDAAAPLAWAGEEVIVAGIDKDRYIWTNWDPAGAAPTSWIGEYRGRALGVNADGHLLTTAGGENGEDCQMLRLADAMDSAQVSYSCWQEGRPWESVSPDGSWIALGGGAFLDLTDTPNHEQWPIRDNCGGETDVVTWVALDATVVDRDGDWYRCTVDGQVSEPVGADERPAGHVMPMYGV</sequence>
<dbReference type="EMBL" id="JACHGT010000010">
    <property type="protein sequence ID" value="MBB6036823.1"/>
    <property type="molecule type" value="Genomic_DNA"/>
</dbReference>
<gene>
    <name evidence="2" type="ORF">HNR73_004696</name>
</gene>
<dbReference type="RefSeq" id="WP_184789661.1">
    <property type="nucleotide sequence ID" value="NZ_BONT01000058.1"/>
</dbReference>
<keyword evidence="1" id="KW-1133">Transmembrane helix</keyword>
<keyword evidence="1" id="KW-0472">Membrane</keyword>
<dbReference type="Proteomes" id="UP000548476">
    <property type="component" value="Unassembled WGS sequence"/>
</dbReference>
<evidence type="ECO:0000313" key="2">
    <source>
        <dbReference type="EMBL" id="MBB6036823.1"/>
    </source>
</evidence>
<comment type="caution">
    <text evidence="2">The sequence shown here is derived from an EMBL/GenBank/DDBJ whole genome shotgun (WGS) entry which is preliminary data.</text>
</comment>
<keyword evidence="1" id="KW-0812">Transmembrane</keyword>
<feature type="transmembrane region" description="Helical" evidence="1">
    <location>
        <begin position="34"/>
        <end position="57"/>
    </location>
</feature>
<name>A0A841FPQ0_9ACTN</name>
<organism evidence="2 3">
    <name type="scientific">Phytomonospora endophytica</name>
    <dbReference type="NCBI Taxonomy" id="714109"/>
    <lineage>
        <taxon>Bacteria</taxon>
        <taxon>Bacillati</taxon>
        <taxon>Actinomycetota</taxon>
        <taxon>Actinomycetes</taxon>
        <taxon>Micromonosporales</taxon>
        <taxon>Micromonosporaceae</taxon>
        <taxon>Phytomonospora</taxon>
    </lineage>
</organism>
<evidence type="ECO:0000313" key="3">
    <source>
        <dbReference type="Proteomes" id="UP000548476"/>
    </source>
</evidence>
<dbReference type="SUPFAM" id="SSF69304">
    <property type="entry name" value="Tricorn protease N-terminal domain"/>
    <property type="match status" value="1"/>
</dbReference>
<reference evidence="2 3" key="1">
    <citation type="submission" date="2020-08" db="EMBL/GenBank/DDBJ databases">
        <title>Genomic Encyclopedia of Type Strains, Phase IV (KMG-IV): sequencing the most valuable type-strain genomes for metagenomic binning, comparative biology and taxonomic classification.</title>
        <authorList>
            <person name="Goeker M."/>
        </authorList>
    </citation>
    <scope>NUCLEOTIDE SEQUENCE [LARGE SCALE GENOMIC DNA]</scope>
    <source>
        <strain evidence="2 3">YIM 65646</strain>
    </source>
</reference>
<accession>A0A841FPQ0</accession>
<keyword evidence="3" id="KW-1185">Reference proteome</keyword>
<proteinExistence type="predicted"/>
<protein>
    <submittedName>
        <fullName evidence="2">Uncharacterized protein</fullName>
    </submittedName>
</protein>
<evidence type="ECO:0000256" key="1">
    <source>
        <dbReference type="SAM" id="Phobius"/>
    </source>
</evidence>
<dbReference type="AlphaFoldDB" id="A0A841FPQ0"/>